<dbReference type="EMBL" id="FOMJ01000001">
    <property type="protein sequence ID" value="SFC95660.1"/>
    <property type="molecule type" value="Genomic_DNA"/>
</dbReference>
<dbReference type="RefSeq" id="WP_093426917.1">
    <property type="nucleotide sequence ID" value="NZ_FOMJ01000001.1"/>
</dbReference>
<dbReference type="SMART" id="SM00891">
    <property type="entry name" value="ERCC4"/>
    <property type="match status" value="1"/>
</dbReference>
<evidence type="ECO:0000313" key="2">
    <source>
        <dbReference type="EMBL" id="SFC95660.1"/>
    </source>
</evidence>
<dbReference type="OrthoDB" id="9776021at2"/>
<dbReference type="GO" id="GO:0003677">
    <property type="term" value="F:DNA binding"/>
    <property type="evidence" value="ECO:0007669"/>
    <property type="project" value="InterPro"/>
</dbReference>
<proteinExistence type="predicted"/>
<dbReference type="GO" id="GO:0004518">
    <property type="term" value="F:nuclease activity"/>
    <property type="evidence" value="ECO:0007669"/>
    <property type="project" value="InterPro"/>
</dbReference>
<dbReference type="Proteomes" id="UP000198611">
    <property type="component" value="Unassembled WGS sequence"/>
</dbReference>
<reference evidence="2" key="1">
    <citation type="submission" date="2016-10" db="EMBL/GenBank/DDBJ databases">
        <authorList>
            <person name="de Groot N.N."/>
        </authorList>
    </citation>
    <scope>NUCLEOTIDE SEQUENCE [LARGE SCALE GENOMIC DNA]</scope>
    <source>
        <strain evidence="2">HL3</strain>
    </source>
</reference>
<feature type="domain" description="ERCC4" evidence="1">
    <location>
        <begin position="132"/>
        <end position="211"/>
    </location>
</feature>
<accession>A0A1I1NPJ3</accession>
<dbReference type="InterPro" id="IPR011335">
    <property type="entry name" value="Restrct_endonuc-II-like"/>
</dbReference>
<organism evidence="2 3">
    <name type="scientific">Thiohalospira halophila DSM 15071</name>
    <dbReference type="NCBI Taxonomy" id="1123397"/>
    <lineage>
        <taxon>Bacteria</taxon>
        <taxon>Pseudomonadati</taxon>
        <taxon>Pseudomonadota</taxon>
        <taxon>Gammaproteobacteria</taxon>
        <taxon>Thiohalospirales</taxon>
        <taxon>Thiohalospiraceae</taxon>
        <taxon>Thiohalospira</taxon>
    </lineage>
</organism>
<dbReference type="SUPFAM" id="SSF52980">
    <property type="entry name" value="Restriction endonuclease-like"/>
    <property type="match status" value="1"/>
</dbReference>
<name>A0A1I1NPJ3_9GAMM</name>
<protein>
    <submittedName>
        <fullName evidence="2">ERCC4 domain-containing protein</fullName>
    </submittedName>
</protein>
<evidence type="ECO:0000259" key="1">
    <source>
        <dbReference type="SMART" id="SM00891"/>
    </source>
</evidence>
<dbReference type="AlphaFoldDB" id="A0A1I1NPJ3"/>
<sequence>MSTYWRLQRTGDDKFPYRITLESDGEVTLALRAKDRWPGPQGNVFCLREQEPPEGPVEELEYVPVTSLNRFGKKLAVTLDRRRQRRCDFLFLTRAYKNKPGEYEQIFFRTQGAVKAHKTRGRTQLFGDHPVTALIDRAERYPWRFSGAETRREPLPAGDYALEVDGRIQALVERKTFDNLLSDFGQIQILHQQLAELATYPHPALVIEAEYGDFLDPKRVAPWPATHTARLIAEIQALHPTLPVIFAGNRKQANEWCHGLFRAVAARLAEPAPEAVAEVQGRHTRSGGEGGWALTVRREVLQELPERFTMAMLRKRFPDRQARELRSVLTRMRDEGVLQREGQGRGAVWVKRT</sequence>
<dbReference type="Gene3D" id="3.40.50.10130">
    <property type="match status" value="1"/>
</dbReference>
<dbReference type="Pfam" id="PF02732">
    <property type="entry name" value="ERCC4"/>
    <property type="match status" value="1"/>
</dbReference>
<dbReference type="STRING" id="1123397.SAMN05660831_00229"/>
<evidence type="ECO:0000313" key="3">
    <source>
        <dbReference type="Proteomes" id="UP000198611"/>
    </source>
</evidence>
<dbReference type="InterPro" id="IPR006166">
    <property type="entry name" value="ERCC4_domain"/>
</dbReference>
<dbReference type="GO" id="GO:0006259">
    <property type="term" value="P:DNA metabolic process"/>
    <property type="evidence" value="ECO:0007669"/>
    <property type="project" value="UniProtKB-ARBA"/>
</dbReference>
<gene>
    <name evidence="2" type="ORF">SAMN05660831_00229</name>
</gene>
<keyword evidence="3" id="KW-1185">Reference proteome</keyword>